<protein>
    <submittedName>
        <fullName evidence="4">Site-specific DNA-methyltransferase (Adenine-specific)</fullName>
    </submittedName>
</protein>
<dbReference type="InterPro" id="IPR029063">
    <property type="entry name" value="SAM-dependent_MTases_sf"/>
</dbReference>
<dbReference type="InterPro" id="IPR052933">
    <property type="entry name" value="DNA_Protect_Modify"/>
</dbReference>
<dbReference type="RefSeq" id="WP_086350378.1">
    <property type="nucleotide sequence ID" value="NZ_CP147247.1"/>
</dbReference>
<sequence>MFSEKIEKAFELMEQAIQLLKKSLDTSFLDAYIENGDNLLDNFQVRVLDGKPDEETILKLKELYKALQEIDLEPEEFRRLTQLVLLKGNKDEPVQANHQLTPDSIGFLFVYLMEQFFSDTDNLQILDISSGMGNLLLTVLLNLKLSKKQITGYGVDVDDTLLSVASVNSGLTGTDIKLFHQDGLQELLIDPVDAAISDLPIGYYPNDDKAAGFTVAAMEGHTFAHHLLMEQAMKYVKPDGFGLFLVPTNIFETEQSEQLKKWIQENVFLQGVIQLPDAMFQTEHSRKSILIIQNQGEKSNQVKEVLLAKLGSLKEPEKVTQFFQQFEAWKSSNLK</sequence>
<dbReference type="AlphaFoldDB" id="A0A242K2I5"/>
<dbReference type="EMBL" id="CP147247">
    <property type="protein sequence ID" value="WYJ89699.1"/>
    <property type="molecule type" value="Genomic_DNA"/>
</dbReference>
<dbReference type="Gene3D" id="1.10.150.470">
    <property type="match status" value="1"/>
</dbReference>
<evidence type="ECO:0000259" key="1">
    <source>
        <dbReference type="Pfam" id="PF02384"/>
    </source>
</evidence>
<dbReference type="PANTHER" id="PTHR41313:SF1">
    <property type="entry name" value="DNA METHYLASE ADENINE-SPECIFIC DOMAIN-CONTAINING PROTEIN"/>
    <property type="match status" value="1"/>
</dbReference>
<dbReference type="Pfam" id="PF02384">
    <property type="entry name" value="N6_Mtase"/>
    <property type="match status" value="1"/>
</dbReference>
<evidence type="ECO:0000313" key="4">
    <source>
        <dbReference type="EMBL" id="WYJ89699.1"/>
    </source>
</evidence>
<dbReference type="InterPro" id="IPR016843">
    <property type="entry name" value="S-AdoMet-dep_Ade-MeTrfase_prd"/>
</dbReference>
<feature type="domain" description="YtxK-like N-terminal helical" evidence="2">
    <location>
        <begin position="7"/>
        <end position="88"/>
    </location>
</feature>
<dbReference type="PIRSF" id="PIRSF026567">
    <property type="entry name" value="Adenine_mtase_bact_prd"/>
    <property type="match status" value="1"/>
</dbReference>
<dbReference type="Proteomes" id="UP000195141">
    <property type="component" value="Chromosome"/>
</dbReference>
<accession>A0A242K2I5</accession>
<dbReference type="PANTHER" id="PTHR41313">
    <property type="entry name" value="ADENINE-SPECIFIC METHYLTRANSFERASE"/>
    <property type="match status" value="1"/>
</dbReference>
<keyword evidence="5" id="KW-1185">Reference proteome</keyword>
<dbReference type="EMBL" id="NGMM01000006">
    <property type="protein sequence ID" value="OTP12800.1"/>
    <property type="molecule type" value="Genomic_DNA"/>
</dbReference>
<proteinExistence type="predicted"/>
<reference evidence="4" key="3">
    <citation type="submission" date="2024-03" db="EMBL/GenBank/DDBJ databases">
        <title>The Genome Sequence of Enterococcus sp. DIV0242b.</title>
        <authorList>
            <consortium name="The Broad Institute Genomics Platform"/>
            <consortium name="The Broad Institute Microbial Omics Core"/>
            <consortium name="The Broad Institute Genomic Center for Infectious Diseases"/>
            <person name="Earl A."/>
            <person name="Manson A."/>
            <person name="Gilmore M."/>
            <person name="Schwartman J."/>
            <person name="Shea T."/>
            <person name="Abouelleil A."/>
            <person name="Cao P."/>
            <person name="Chapman S."/>
            <person name="Cusick C."/>
            <person name="Young S."/>
            <person name="Neafsey D."/>
            <person name="Nusbaum C."/>
            <person name="Birren B."/>
        </authorList>
    </citation>
    <scope>NUCLEOTIDE SEQUENCE</scope>
    <source>
        <strain evidence="4">9E7_DIV0242</strain>
    </source>
</reference>
<organism evidence="3">
    <name type="scientific">Candidatus Enterococcus clewellii</name>
    <dbReference type="NCBI Taxonomy" id="1834193"/>
    <lineage>
        <taxon>Bacteria</taxon>
        <taxon>Bacillati</taxon>
        <taxon>Bacillota</taxon>
        <taxon>Bacilli</taxon>
        <taxon>Lactobacillales</taxon>
        <taxon>Enterococcaceae</taxon>
        <taxon>Enterococcus</taxon>
    </lineage>
</organism>
<dbReference type="InterPro" id="IPR048375">
    <property type="entry name" value="YtxK-like_N"/>
</dbReference>
<evidence type="ECO:0000313" key="5">
    <source>
        <dbReference type="Proteomes" id="UP000195141"/>
    </source>
</evidence>
<feature type="domain" description="DNA methylase adenine-specific" evidence="1">
    <location>
        <begin position="101"/>
        <end position="311"/>
    </location>
</feature>
<evidence type="ECO:0000259" key="2">
    <source>
        <dbReference type="Pfam" id="PF21106"/>
    </source>
</evidence>
<dbReference type="Pfam" id="PF21106">
    <property type="entry name" value="YtxK_like"/>
    <property type="match status" value="1"/>
</dbReference>
<evidence type="ECO:0000313" key="3">
    <source>
        <dbReference type="EMBL" id="OTP12800.1"/>
    </source>
</evidence>
<name>A0A242K2I5_9ENTE</name>
<dbReference type="GO" id="GO:0003677">
    <property type="term" value="F:DNA binding"/>
    <property type="evidence" value="ECO:0007669"/>
    <property type="project" value="InterPro"/>
</dbReference>
<dbReference type="GO" id="GO:0008170">
    <property type="term" value="F:N-methyltransferase activity"/>
    <property type="evidence" value="ECO:0007669"/>
    <property type="project" value="InterPro"/>
</dbReference>
<dbReference type="InterPro" id="IPR003356">
    <property type="entry name" value="DNA_methylase_A-5"/>
</dbReference>
<reference evidence="3" key="1">
    <citation type="submission" date="2017-05" db="EMBL/GenBank/DDBJ databases">
        <title>The Genome Sequence of Enterococcus sp. 9E7_DIV0242.</title>
        <authorList>
            <consortium name="The Broad Institute Genomics Platform"/>
            <consortium name="The Broad Institute Genomic Center for Infectious Diseases"/>
            <person name="Earl A."/>
            <person name="Manson A."/>
            <person name="Schwartman J."/>
            <person name="Gilmore M."/>
            <person name="Abouelleil A."/>
            <person name="Cao P."/>
            <person name="Chapman S."/>
            <person name="Cusick C."/>
            <person name="Shea T."/>
            <person name="Young S."/>
            <person name="Neafsey D."/>
            <person name="Nusbaum C."/>
            <person name="Birren B."/>
        </authorList>
    </citation>
    <scope>NUCLEOTIDE SEQUENCE [LARGE SCALE GENOMIC DNA]</scope>
    <source>
        <strain evidence="3">9E7_DIV0242</strain>
    </source>
</reference>
<dbReference type="SUPFAM" id="SSF53335">
    <property type="entry name" value="S-adenosyl-L-methionine-dependent methyltransferases"/>
    <property type="match status" value="1"/>
</dbReference>
<dbReference type="Gene3D" id="3.40.50.150">
    <property type="entry name" value="Vaccinia Virus protein VP39"/>
    <property type="match status" value="1"/>
</dbReference>
<dbReference type="OrthoDB" id="9788159at2"/>
<reference evidence="4" key="2">
    <citation type="submission" date="2017-05" db="EMBL/GenBank/DDBJ databases">
        <authorList>
            <consortium name="The Broad Institute Genomics Platform"/>
            <consortium name="The Broad Institute Genomic Center for Infectious Diseases"/>
            <person name="Earl A."/>
            <person name="Manson A."/>
            <person name="Schwartman J."/>
            <person name="Gilmore M."/>
            <person name="Abouelleil A."/>
            <person name="Cao P."/>
            <person name="Chapman S."/>
            <person name="Cusick C."/>
            <person name="Shea T."/>
            <person name="Young S."/>
            <person name="Neafsey D."/>
            <person name="Nusbaum C."/>
            <person name="Birren B."/>
        </authorList>
    </citation>
    <scope>NUCLEOTIDE SEQUENCE</scope>
    <source>
        <strain evidence="4">9E7_DIV0242</strain>
    </source>
</reference>
<gene>
    <name evidence="4" type="ORF">A5888_001422</name>
    <name evidence="3" type="ORF">A5888_003379</name>
</gene>